<accession>G5HG28</accession>
<name>G5HG28_9FIRM</name>
<dbReference type="SUPFAM" id="SSF54862">
    <property type="entry name" value="4Fe-4S ferredoxins"/>
    <property type="match status" value="1"/>
</dbReference>
<dbReference type="eggNOG" id="COG1143">
    <property type="taxonomic scope" value="Bacteria"/>
</dbReference>
<dbReference type="eggNOG" id="COG1035">
    <property type="taxonomic scope" value="Bacteria"/>
</dbReference>
<dbReference type="PATRIC" id="fig|742733.3.peg.1594"/>
<organism evidence="2 3">
    <name type="scientific">[Clostridium] citroniae WAL-17108</name>
    <dbReference type="NCBI Taxonomy" id="742733"/>
    <lineage>
        <taxon>Bacteria</taxon>
        <taxon>Bacillati</taxon>
        <taxon>Bacillota</taxon>
        <taxon>Clostridia</taxon>
        <taxon>Lachnospirales</taxon>
        <taxon>Lachnospiraceae</taxon>
        <taxon>Enterocloster</taxon>
    </lineage>
</organism>
<dbReference type="InterPro" id="IPR052977">
    <property type="entry name" value="Polyferredoxin-like_ET"/>
</dbReference>
<comment type="caution">
    <text evidence="2">The sequence shown here is derived from an EMBL/GenBank/DDBJ whole genome shotgun (WGS) entry which is preliminary data.</text>
</comment>
<sequence>MIPAINKLNSRCCGCMACVNVCPVHALDIKVNKGYLVPVVDQEACTKCGLCSDCCPVINAYILKSDSRPLTVILAKNKNIEERKRSTSGGIFYPIAASIINGGRGTVYGAAFSQTWKVVHSAAADINECFKFQGSKYVQSDIGQCFNDIRDRLKQGNNVLFTGTPCQVAAINSFCKLERVDIAKLITVEILCYGVPSPQIWKDYISYLEKKYGTLLKYCFRDERNGWSTSYNHSATFEVGTELYQTVELQAFGFLFSSHVNIRESCFNCEFSSMHRCADITIGDCWGIEYINRDFADTNGVSQVMINTETGMTIWNKVSEHFDVVDADIDKIAKYNSVLLHPAEKPAEYNAFWNDYLRFGFDKVIKKYTRLGKMFRVRRKIKRAVGRIMKRER</sequence>
<dbReference type="PANTHER" id="PTHR43193:SF2">
    <property type="entry name" value="POLYFERREDOXIN PROTEIN FWDF"/>
    <property type="match status" value="1"/>
</dbReference>
<proteinExistence type="predicted"/>
<dbReference type="EMBL" id="ADLJ01000012">
    <property type="protein sequence ID" value="EHE99672.1"/>
    <property type="molecule type" value="Genomic_DNA"/>
</dbReference>
<evidence type="ECO:0000259" key="1">
    <source>
        <dbReference type="PROSITE" id="PS51379"/>
    </source>
</evidence>
<dbReference type="AlphaFoldDB" id="G5HG28"/>
<gene>
    <name evidence="2" type="ORF">HMPREF9469_01540</name>
</gene>
<evidence type="ECO:0000313" key="3">
    <source>
        <dbReference type="Proteomes" id="UP000003763"/>
    </source>
</evidence>
<evidence type="ECO:0000313" key="2">
    <source>
        <dbReference type="EMBL" id="EHE99672.1"/>
    </source>
</evidence>
<dbReference type="Pfam" id="PF12838">
    <property type="entry name" value="Fer4_7"/>
    <property type="match status" value="1"/>
</dbReference>
<dbReference type="Pfam" id="PF04432">
    <property type="entry name" value="FrhB_FdhB_C"/>
    <property type="match status" value="1"/>
</dbReference>
<dbReference type="InterPro" id="IPR007525">
    <property type="entry name" value="FrhB_FdhB_C"/>
</dbReference>
<dbReference type="Gene3D" id="3.30.70.20">
    <property type="match status" value="1"/>
</dbReference>
<dbReference type="PROSITE" id="PS51379">
    <property type="entry name" value="4FE4S_FER_2"/>
    <property type="match status" value="2"/>
</dbReference>
<dbReference type="InterPro" id="IPR017896">
    <property type="entry name" value="4Fe4S_Fe-S-bd"/>
</dbReference>
<feature type="domain" description="4Fe-4S ferredoxin-type" evidence="1">
    <location>
        <begin position="1"/>
        <end position="32"/>
    </location>
</feature>
<dbReference type="PANTHER" id="PTHR43193">
    <property type="match status" value="1"/>
</dbReference>
<reference evidence="2 3" key="1">
    <citation type="submission" date="2011-08" db="EMBL/GenBank/DDBJ databases">
        <title>The Genome Sequence of Clostridium citroniae WAL-17108.</title>
        <authorList>
            <consortium name="The Broad Institute Genome Sequencing Platform"/>
            <person name="Earl A."/>
            <person name="Ward D."/>
            <person name="Feldgarden M."/>
            <person name="Gevers D."/>
            <person name="Finegold S.M."/>
            <person name="Summanen P.H."/>
            <person name="Molitoris D.R."/>
            <person name="Vaisanen M.L."/>
            <person name="Daigneault M."/>
            <person name="Allen-Vercoe E."/>
            <person name="Young S.K."/>
            <person name="Zeng Q."/>
            <person name="Gargeya S."/>
            <person name="Fitzgerald M."/>
            <person name="Haas B."/>
            <person name="Abouelleil A."/>
            <person name="Alvarado L."/>
            <person name="Arachchi H.M."/>
            <person name="Berlin A."/>
            <person name="Brown A."/>
            <person name="Chapman S.B."/>
            <person name="Chen Z."/>
            <person name="Dunbar C."/>
            <person name="Freedman E."/>
            <person name="Gearin G."/>
            <person name="Gellesch M."/>
            <person name="Goldberg J."/>
            <person name="Griggs A."/>
            <person name="Gujja S."/>
            <person name="Heiman D."/>
            <person name="Howarth C."/>
            <person name="Larson L."/>
            <person name="Lui A."/>
            <person name="MacDonald P.J.P."/>
            <person name="Montmayeur A."/>
            <person name="Murphy C."/>
            <person name="Neiman D."/>
            <person name="Pearson M."/>
            <person name="Priest M."/>
            <person name="Roberts A."/>
            <person name="Saif S."/>
            <person name="Shea T."/>
            <person name="Shenoy N."/>
            <person name="Sisk P."/>
            <person name="Stolte C."/>
            <person name="Sykes S."/>
            <person name="Wortman J."/>
            <person name="Nusbaum C."/>
            <person name="Birren B."/>
        </authorList>
    </citation>
    <scope>NUCLEOTIDE SEQUENCE [LARGE SCALE GENOMIC DNA]</scope>
    <source>
        <strain evidence="2 3">WAL-17108</strain>
    </source>
</reference>
<dbReference type="Proteomes" id="UP000003763">
    <property type="component" value="Unassembled WGS sequence"/>
</dbReference>
<dbReference type="HOGENOM" id="CLU_037958_1_0_9"/>
<protein>
    <recommendedName>
        <fullName evidence="1">4Fe-4S ferredoxin-type domain-containing protein</fullName>
    </recommendedName>
</protein>
<dbReference type="RefSeq" id="WP_007860701.1">
    <property type="nucleotide sequence ID" value="NZ_JH376420.1"/>
</dbReference>
<feature type="domain" description="4Fe-4S ferredoxin-type" evidence="1">
    <location>
        <begin position="36"/>
        <end position="66"/>
    </location>
</feature>